<dbReference type="PANTHER" id="PTHR47022">
    <property type="entry name" value="BTB AND MATH DOMAIN-CONTAINING PROTEIN 36-RELATED"/>
    <property type="match status" value="1"/>
</dbReference>
<keyword evidence="2" id="KW-0378">Hydrolase</keyword>
<dbReference type="Pfam" id="PF22486">
    <property type="entry name" value="MATH_2"/>
    <property type="match status" value="1"/>
</dbReference>
<dbReference type="AlphaFoldDB" id="A0A0L7L5Z8"/>
<dbReference type="InterPro" id="IPR008974">
    <property type="entry name" value="TRAF-like"/>
</dbReference>
<sequence>LACLDAEMEDDEARSEATFRYVVHNFKTLKDSVLSPPCYVRNLPWKIMVMPRQAPSADRQQQKSLGFFLQCNGESESSSWSCYAMAELRLISHKPDTESFSRKIQHLFYRTLCYRLLATSVMPRQAPSADR</sequence>
<dbReference type="EMBL" id="JTDY01002678">
    <property type="protein sequence ID" value="KOB70953.1"/>
    <property type="molecule type" value="Genomic_DNA"/>
</dbReference>
<keyword evidence="3" id="KW-1185">Reference proteome</keyword>
<protein>
    <submittedName>
        <fullName evidence="2">Ubiquitin carboxyl-terminal hydrolase</fullName>
    </submittedName>
</protein>
<feature type="domain" description="MATH" evidence="1">
    <location>
        <begin position="16"/>
        <end position="131"/>
    </location>
</feature>
<evidence type="ECO:0000313" key="2">
    <source>
        <dbReference type="EMBL" id="KOB70953.1"/>
    </source>
</evidence>
<dbReference type="Gene3D" id="2.60.210.10">
    <property type="entry name" value="Apoptosis, Tumor Necrosis Factor Receptor Associated Protein 2, Chain A"/>
    <property type="match status" value="1"/>
</dbReference>
<comment type="caution">
    <text evidence="2">The sequence shown here is derived from an EMBL/GenBank/DDBJ whole genome shotgun (WGS) entry which is preliminary data.</text>
</comment>
<dbReference type="SMART" id="SM00061">
    <property type="entry name" value="MATH"/>
    <property type="match status" value="1"/>
</dbReference>
<feature type="non-terminal residue" evidence="2">
    <location>
        <position position="1"/>
    </location>
</feature>
<evidence type="ECO:0000313" key="3">
    <source>
        <dbReference type="Proteomes" id="UP000037510"/>
    </source>
</evidence>
<name>A0A0L7L5Z8_OPEBR</name>
<dbReference type="SUPFAM" id="SSF49599">
    <property type="entry name" value="TRAF domain-like"/>
    <property type="match status" value="1"/>
</dbReference>
<gene>
    <name evidence="2" type="ORF">OBRU01_10839</name>
</gene>
<evidence type="ECO:0000259" key="1">
    <source>
        <dbReference type="PROSITE" id="PS50144"/>
    </source>
</evidence>
<accession>A0A0L7L5Z8</accession>
<reference evidence="2 3" key="1">
    <citation type="journal article" date="2015" name="Genome Biol. Evol.">
        <title>The genome of winter moth (Operophtera brumata) provides a genomic perspective on sexual dimorphism and phenology.</title>
        <authorList>
            <person name="Derks M.F."/>
            <person name="Smit S."/>
            <person name="Salis L."/>
            <person name="Schijlen E."/>
            <person name="Bossers A."/>
            <person name="Mateman C."/>
            <person name="Pijl A.S."/>
            <person name="de Ridder D."/>
            <person name="Groenen M.A."/>
            <person name="Visser M.E."/>
            <person name="Megens H.J."/>
        </authorList>
    </citation>
    <scope>NUCLEOTIDE SEQUENCE [LARGE SCALE GENOMIC DNA]</scope>
    <source>
        <strain evidence="2">WM2013NL</strain>
        <tissue evidence="2">Head and thorax</tissue>
    </source>
</reference>
<dbReference type="PANTHER" id="PTHR47022:SF1">
    <property type="entry name" value="BTB AND MATH DOMAIN-CONTAINING PROTEIN 36-RELATED"/>
    <property type="match status" value="1"/>
</dbReference>
<proteinExistence type="predicted"/>
<dbReference type="PROSITE" id="PS50144">
    <property type="entry name" value="MATH"/>
    <property type="match status" value="1"/>
</dbReference>
<dbReference type="InterPro" id="IPR002083">
    <property type="entry name" value="MATH/TRAF_dom"/>
</dbReference>
<organism evidence="2 3">
    <name type="scientific">Operophtera brumata</name>
    <name type="common">Winter moth</name>
    <name type="synonym">Phalaena brumata</name>
    <dbReference type="NCBI Taxonomy" id="104452"/>
    <lineage>
        <taxon>Eukaryota</taxon>
        <taxon>Metazoa</taxon>
        <taxon>Ecdysozoa</taxon>
        <taxon>Arthropoda</taxon>
        <taxon>Hexapoda</taxon>
        <taxon>Insecta</taxon>
        <taxon>Pterygota</taxon>
        <taxon>Neoptera</taxon>
        <taxon>Endopterygota</taxon>
        <taxon>Lepidoptera</taxon>
        <taxon>Glossata</taxon>
        <taxon>Ditrysia</taxon>
        <taxon>Geometroidea</taxon>
        <taxon>Geometridae</taxon>
        <taxon>Larentiinae</taxon>
        <taxon>Operophtera</taxon>
    </lineage>
</organism>
<dbReference type="Proteomes" id="UP000037510">
    <property type="component" value="Unassembled WGS sequence"/>
</dbReference>
<dbReference type="GO" id="GO:0016787">
    <property type="term" value="F:hydrolase activity"/>
    <property type="evidence" value="ECO:0007669"/>
    <property type="project" value="UniProtKB-KW"/>
</dbReference>
<dbReference type="STRING" id="104452.A0A0L7L5Z8"/>